<sequence>MSTAESFPARGAQGETCTAVAPFHENARIIAPFMARTPGLVRPLTSSAVWTFVTFLFCERCGSVKEPLAVCAATAERHYPQMPRPLRELKLIWR</sequence>
<dbReference type="Proteomes" id="UP000823561">
    <property type="component" value="Chromosome 13"/>
</dbReference>
<name>A0AAV6GDB1_9TELE</name>
<keyword evidence="2" id="KW-1185">Reference proteome</keyword>
<comment type="caution">
    <text evidence="1">The sequence shown here is derived from an EMBL/GenBank/DDBJ whole genome shotgun (WGS) entry which is preliminary data.</text>
</comment>
<dbReference type="EMBL" id="JADWDJ010000013">
    <property type="protein sequence ID" value="KAG5271342.1"/>
    <property type="molecule type" value="Genomic_DNA"/>
</dbReference>
<evidence type="ECO:0000313" key="1">
    <source>
        <dbReference type="EMBL" id="KAG5271342.1"/>
    </source>
</evidence>
<dbReference type="AlphaFoldDB" id="A0AAV6GDB1"/>
<gene>
    <name evidence="1" type="ORF">AALO_G00178660</name>
</gene>
<proteinExistence type="predicted"/>
<accession>A0AAV6GDB1</accession>
<protein>
    <submittedName>
        <fullName evidence="1">Uncharacterized protein</fullName>
    </submittedName>
</protein>
<evidence type="ECO:0000313" key="2">
    <source>
        <dbReference type="Proteomes" id="UP000823561"/>
    </source>
</evidence>
<reference evidence="1" key="1">
    <citation type="submission" date="2020-10" db="EMBL/GenBank/DDBJ databases">
        <title>Chromosome-scale genome assembly of the Allis shad, Alosa alosa.</title>
        <authorList>
            <person name="Margot Z."/>
            <person name="Christophe K."/>
            <person name="Cabau C."/>
            <person name="Louis A."/>
            <person name="Berthelot C."/>
            <person name="Parey E."/>
            <person name="Roest Crollius H."/>
            <person name="Montfort J."/>
            <person name="Robinson-Rechavi M."/>
            <person name="Bucao C."/>
            <person name="Bouchez O."/>
            <person name="Gislard M."/>
            <person name="Lluch J."/>
            <person name="Milhes M."/>
            <person name="Lampietro C."/>
            <person name="Lopez Roques C."/>
            <person name="Donnadieu C."/>
            <person name="Braasch I."/>
            <person name="Desvignes T."/>
            <person name="Postlethwait J."/>
            <person name="Bobe J."/>
            <person name="Guiguen Y."/>
        </authorList>
    </citation>
    <scope>NUCLEOTIDE SEQUENCE</scope>
    <source>
        <strain evidence="1">M-15738</strain>
        <tissue evidence="1">Blood</tissue>
    </source>
</reference>
<organism evidence="1 2">
    <name type="scientific">Alosa alosa</name>
    <name type="common">allis shad</name>
    <dbReference type="NCBI Taxonomy" id="278164"/>
    <lineage>
        <taxon>Eukaryota</taxon>
        <taxon>Metazoa</taxon>
        <taxon>Chordata</taxon>
        <taxon>Craniata</taxon>
        <taxon>Vertebrata</taxon>
        <taxon>Euteleostomi</taxon>
        <taxon>Actinopterygii</taxon>
        <taxon>Neopterygii</taxon>
        <taxon>Teleostei</taxon>
        <taxon>Clupei</taxon>
        <taxon>Clupeiformes</taxon>
        <taxon>Clupeoidei</taxon>
        <taxon>Clupeidae</taxon>
        <taxon>Alosa</taxon>
    </lineage>
</organism>